<proteinExistence type="inferred from homology"/>
<name>I2H0K0_HENB6</name>
<sequence>MSDESKCPVSPEARQAWLDANANATATATTTTTTLDAHREISSIPRTDSHSNWIYPSEKQFYDAMVRKNWNPSPHDMQTVVPIHNSVNERVWNYIRRWEAPTNQSLTLSTFKGNSKKLTPRAWMRYHLMGLSKPFDRHDWTIDNHGVQYDYVIDFYAEQEGVVLDVRPKLNSWHGWALRLARAMGFGRAE</sequence>
<dbReference type="Proteomes" id="UP000002866">
    <property type="component" value="Chromosome 3"/>
</dbReference>
<keyword evidence="5 10" id="KW-0999">Mitochondrion inner membrane</keyword>
<comment type="catalytic activity">
    <reaction evidence="10">
        <text>holo-[cytochrome c] = apo-[cytochrome c] + heme b</text>
        <dbReference type="Rhea" id="RHEA:22648"/>
        <dbReference type="Rhea" id="RHEA-COMP:10725"/>
        <dbReference type="Rhea" id="RHEA-COMP:10726"/>
        <dbReference type="ChEBI" id="CHEBI:29950"/>
        <dbReference type="ChEBI" id="CHEBI:60344"/>
        <dbReference type="ChEBI" id="CHEBI:83739"/>
        <dbReference type="EC" id="4.4.1.17"/>
    </reaction>
</comment>
<dbReference type="KEGG" id="tbl:TBLA_0C00880"/>
<dbReference type="PROSITE" id="PS00821">
    <property type="entry name" value="CYTO_HEME_LYASE_1"/>
    <property type="match status" value="1"/>
</dbReference>
<dbReference type="FunCoup" id="I2H0K0">
    <property type="interactions" value="64"/>
</dbReference>
<dbReference type="eggNOG" id="KOG3996">
    <property type="taxonomic scope" value="Eukaryota"/>
</dbReference>
<keyword evidence="8 10" id="KW-0472">Membrane</keyword>
<comment type="function">
    <text evidence="10">Lyase that catalyzes the covalent linking of the heme group to the cytochrome C apoprotein to produce the mature functional cytochrome.</text>
</comment>
<evidence type="ECO:0000256" key="2">
    <source>
        <dbReference type="ARBA" id="ARBA00007255"/>
    </source>
</evidence>
<dbReference type="PANTHER" id="PTHR12743">
    <property type="entry name" value="CYTOCHROME C1 HEME LYASE"/>
    <property type="match status" value="1"/>
</dbReference>
<evidence type="ECO:0000256" key="5">
    <source>
        <dbReference type="ARBA" id="ARBA00022792"/>
    </source>
</evidence>
<gene>
    <name evidence="11" type="primary">TBLA0C00880</name>
    <name evidence="11" type="ORF">TBLA_0C00880</name>
</gene>
<keyword evidence="9 10" id="KW-0456">Lyase</keyword>
<dbReference type="AlphaFoldDB" id="I2H0K0"/>
<dbReference type="EMBL" id="HE806318">
    <property type="protein sequence ID" value="CCH59902.1"/>
    <property type="molecule type" value="Genomic_DNA"/>
</dbReference>
<evidence type="ECO:0000256" key="3">
    <source>
        <dbReference type="ARBA" id="ARBA00022617"/>
    </source>
</evidence>
<evidence type="ECO:0000256" key="4">
    <source>
        <dbReference type="ARBA" id="ARBA00022723"/>
    </source>
</evidence>
<evidence type="ECO:0000256" key="10">
    <source>
        <dbReference type="RuleBase" id="RU363130"/>
    </source>
</evidence>
<keyword evidence="4 10" id="KW-0479">Metal-binding</keyword>
<dbReference type="OMA" id="WKRIMKK"/>
<accession>I2H0K0</accession>
<keyword evidence="6 10" id="KW-0408">Iron</keyword>
<evidence type="ECO:0000256" key="8">
    <source>
        <dbReference type="ARBA" id="ARBA00023136"/>
    </source>
</evidence>
<keyword evidence="3 10" id="KW-0349">Heme</keyword>
<comment type="similarity">
    <text evidence="2 10">Belongs to the cytochrome c-type heme lyase family.</text>
</comment>
<evidence type="ECO:0000313" key="12">
    <source>
        <dbReference type="Proteomes" id="UP000002866"/>
    </source>
</evidence>
<protein>
    <recommendedName>
        <fullName evidence="10">Holocytochrome c-type synthase</fullName>
        <ecNumber evidence="10">4.4.1.17</ecNumber>
    </recommendedName>
</protein>
<dbReference type="OrthoDB" id="4243at2759"/>
<dbReference type="PANTHER" id="PTHR12743:SF0">
    <property type="entry name" value="HOLOCYTOCHROME C-TYPE SYNTHASE"/>
    <property type="match status" value="1"/>
</dbReference>
<evidence type="ECO:0000256" key="7">
    <source>
        <dbReference type="ARBA" id="ARBA00023128"/>
    </source>
</evidence>
<dbReference type="InterPro" id="IPR000511">
    <property type="entry name" value="Holocyt_c/c1_synthase"/>
</dbReference>
<dbReference type="HOGENOM" id="CLU_048602_1_2_1"/>
<evidence type="ECO:0000256" key="1">
    <source>
        <dbReference type="ARBA" id="ARBA00004273"/>
    </source>
</evidence>
<keyword evidence="7 10" id="KW-0496">Mitochondrion</keyword>
<dbReference type="GeneID" id="14494870"/>
<dbReference type="GO" id="GO:0046872">
    <property type="term" value="F:metal ion binding"/>
    <property type="evidence" value="ECO:0007669"/>
    <property type="project" value="UniProtKB-KW"/>
</dbReference>
<keyword evidence="12" id="KW-1185">Reference proteome</keyword>
<comment type="subcellular location">
    <subcellularLocation>
        <location evidence="1 10">Mitochondrion inner membrane</location>
    </subcellularLocation>
</comment>
<dbReference type="InParanoid" id="I2H0K0"/>
<dbReference type="GO" id="GO:0005758">
    <property type="term" value="C:mitochondrial intermembrane space"/>
    <property type="evidence" value="ECO:0007669"/>
    <property type="project" value="EnsemblFungi"/>
</dbReference>
<dbReference type="RefSeq" id="XP_004179421.1">
    <property type="nucleotide sequence ID" value="XM_004179373.1"/>
</dbReference>
<dbReference type="Pfam" id="PF01265">
    <property type="entry name" value="Cyto_heme_lyase"/>
    <property type="match status" value="2"/>
</dbReference>
<dbReference type="GO" id="GO:0005743">
    <property type="term" value="C:mitochondrial inner membrane"/>
    <property type="evidence" value="ECO:0007669"/>
    <property type="project" value="UniProtKB-SubCell"/>
</dbReference>
<evidence type="ECO:0000256" key="6">
    <source>
        <dbReference type="ARBA" id="ARBA00023004"/>
    </source>
</evidence>
<reference evidence="11 12" key="1">
    <citation type="journal article" date="2011" name="Proc. Natl. Acad. Sci. U.S.A.">
        <title>Evolutionary erosion of yeast sex chromosomes by mating-type switching accidents.</title>
        <authorList>
            <person name="Gordon J.L."/>
            <person name="Armisen D."/>
            <person name="Proux-Wera E."/>
            <person name="Oheigeartaigh S.S."/>
            <person name="Byrne K.P."/>
            <person name="Wolfe K.H."/>
        </authorList>
    </citation>
    <scope>NUCLEOTIDE SEQUENCE [LARGE SCALE GENOMIC DNA]</scope>
    <source>
        <strain evidence="12">ATCC 34711 / CBS 6284 / DSM 70876 / NBRC 10599 / NRRL Y-10934 / UCD 77-7</strain>
    </source>
</reference>
<dbReference type="GO" id="GO:0004408">
    <property type="term" value="F:holocytochrome-c synthase activity"/>
    <property type="evidence" value="ECO:0007669"/>
    <property type="project" value="UniProtKB-EC"/>
</dbReference>
<dbReference type="PROSITE" id="PS00822">
    <property type="entry name" value="CYTO_HEME_LYASE_2"/>
    <property type="match status" value="1"/>
</dbReference>
<dbReference type="EC" id="4.4.1.17" evidence="10"/>
<evidence type="ECO:0000256" key="9">
    <source>
        <dbReference type="ARBA" id="ARBA00023239"/>
    </source>
</evidence>
<organism evidence="11 12">
    <name type="scientific">Henningerozyma blattae (strain ATCC 34711 / CBS 6284 / DSM 70876 / NBRC 10599 / NRRL Y-10934 / UCD 77-7)</name>
    <name type="common">Yeast</name>
    <name type="synonym">Tetrapisispora blattae</name>
    <dbReference type="NCBI Taxonomy" id="1071380"/>
    <lineage>
        <taxon>Eukaryota</taxon>
        <taxon>Fungi</taxon>
        <taxon>Dikarya</taxon>
        <taxon>Ascomycota</taxon>
        <taxon>Saccharomycotina</taxon>
        <taxon>Saccharomycetes</taxon>
        <taxon>Saccharomycetales</taxon>
        <taxon>Saccharomycetaceae</taxon>
        <taxon>Henningerozyma</taxon>
    </lineage>
</organism>
<dbReference type="STRING" id="1071380.I2H0K0"/>
<evidence type="ECO:0000313" key="11">
    <source>
        <dbReference type="EMBL" id="CCH59902.1"/>
    </source>
</evidence>